<accession>A0ACC0XLG3</accession>
<keyword evidence="2" id="KW-1185">Reference proteome</keyword>
<sequence>MFSTPRVVSIGPLHHGADELKPMEDYRRNCLAGFLQRTKVNLEEFVDVIRRNEVRLRNCFEEISGLNSHDFVKVVLLVSAFIIEVLLEDLLSDEVPDCEKSLYSKGLLLLEVKVDMMLLENQLPFCETEKTEIERVLYIQNFCILLIDFD</sequence>
<organism evidence="1 2">
    <name type="scientific">Pistacia integerrima</name>
    <dbReference type="NCBI Taxonomy" id="434235"/>
    <lineage>
        <taxon>Eukaryota</taxon>
        <taxon>Viridiplantae</taxon>
        <taxon>Streptophyta</taxon>
        <taxon>Embryophyta</taxon>
        <taxon>Tracheophyta</taxon>
        <taxon>Spermatophyta</taxon>
        <taxon>Magnoliopsida</taxon>
        <taxon>eudicotyledons</taxon>
        <taxon>Gunneridae</taxon>
        <taxon>Pentapetalae</taxon>
        <taxon>rosids</taxon>
        <taxon>malvids</taxon>
        <taxon>Sapindales</taxon>
        <taxon>Anacardiaceae</taxon>
        <taxon>Pistacia</taxon>
    </lineage>
</organism>
<gene>
    <name evidence="1" type="ORF">Pint_31165</name>
</gene>
<name>A0ACC0XLG3_9ROSI</name>
<proteinExistence type="predicted"/>
<protein>
    <submittedName>
        <fullName evidence="1">Uncharacterized protein</fullName>
    </submittedName>
</protein>
<reference evidence="2" key="1">
    <citation type="journal article" date="2023" name="G3 (Bethesda)">
        <title>Genome assembly and association tests identify interacting loci associated with vigor, precocity, and sex in interspecific pistachio rootstocks.</title>
        <authorList>
            <person name="Palmer W."/>
            <person name="Jacygrad E."/>
            <person name="Sagayaradj S."/>
            <person name="Cavanaugh K."/>
            <person name="Han R."/>
            <person name="Bertier L."/>
            <person name="Beede B."/>
            <person name="Kafkas S."/>
            <person name="Golino D."/>
            <person name="Preece J."/>
            <person name="Michelmore R."/>
        </authorList>
    </citation>
    <scope>NUCLEOTIDE SEQUENCE [LARGE SCALE GENOMIC DNA]</scope>
</reference>
<comment type="caution">
    <text evidence="1">The sequence shown here is derived from an EMBL/GenBank/DDBJ whole genome shotgun (WGS) entry which is preliminary data.</text>
</comment>
<evidence type="ECO:0000313" key="1">
    <source>
        <dbReference type="EMBL" id="KAJ0019958.1"/>
    </source>
</evidence>
<dbReference type="EMBL" id="CM047746">
    <property type="protein sequence ID" value="KAJ0019958.1"/>
    <property type="molecule type" value="Genomic_DNA"/>
</dbReference>
<evidence type="ECO:0000313" key="2">
    <source>
        <dbReference type="Proteomes" id="UP001163603"/>
    </source>
</evidence>
<dbReference type="Proteomes" id="UP001163603">
    <property type="component" value="Chromosome 11"/>
</dbReference>